<proteinExistence type="inferred from homology"/>
<evidence type="ECO:0000313" key="3">
    <source>
        <dbReference type="EMBL" id="AWK70414.1"/>
    </source>
</evidence>
<reference evidence="3 4" key="1">
    <citation type="submission" date="2017-05" db="EMBL/GenBank/DDBJ databases">
        <title>Isolation of Rhodococcus sp. S2-17 biodegrading of BP-3.</title>
        <authorList>
            <person name="Lee Y."/>
            <person name="Kim K.H."/>
            <person name="Chun B.H."/>
            <person name="Jung H.S."/>
            <person name="Jeon C.O."/>
        </authorList>
    </citation>
    <scope>NUCLEOTIDE SEQUENCE [LARGE SCALE GENOMIC DNA]</scope>
    <source>
        <strain evidence="3 4">S2-17</strain>
    </source>
</reference>
<dbReference type="SUPFAM" id="SSF52799">
    <property type="entry name" value="(Phosphotyrosine protein) phosphatases II"/>
    <property type="match status" value="1"/>
</dbReference>
<dbReference type="OrthoDB" id="1188001at2"/>
<dbReference type="InterPro" id="IPR029021">
    <property type="entry name" value="Prot-tyrosine_phosphatase-like"/>
</dbReference>
<dbReference type="KEGG" id="roz:CBI38_01360"/>
<evidence type="ECO:0000259" key="2">
    <source>
        <dbReference type="PROSITE" id="PS50056"/>
    </source>
</evidence>
<feature type="domain" description="Tyrosine specific protein phosphatases" evidence="2">
    <location>
        <begin position="114"/>
        <end position="158"/>
    </location>
</feature>
<dbReference type="InterPro" id="IPR016130">
    <property type="entry name" value="Tyr_Pase_AS"/>
</dbReference>
<evidence type="ECO:0000313" key="4">
    <source>
        <dbReference type="Proteomes" id="UP000245711"/>
    </source>
</evidence>
<dbReference type="EMBL" id="CP021354">
    <property type="protein sequence ID" value="AWK70414.1"/>
    <property type="molecule type" value="Genomic_DNA"/>
</dbReference>
<dbReference type="Gene3D" id="3.90.190.10">
    <property type="entry name" value="Protein tyrosine phosphatase superfamily"/>
    <property type="match status" value="1"/>
</dbReference>
<dbReference type="InterPro" id="IPR026893">
    <property type="entry name" value="Tyr/Ser_Pase_IphP-type"/>
</dbReference>
<dbReference type="PANTHER" id="PTHR31126:SF1">
    <property type="entry name" value="TYROSINE SPECIFIC PROTEIN PHOSPHATASES DOMAIN-CONTAINING PROTEIN"/>
    <property type="match status" value="1"/>
</dbReference>
<dbReference type="PROSITE" id="PS00383">
    <property type="entry name" value="TYR_PHOSPHATASE_1"/>
    <property type="match status" value="1"/>
</dbReference>
<dbReference type="PROSITE" id="PS50056">
    <property type="entry name" value="TYR_PHOSPHATASE_2"/>
    <property type="match status" value="1"/>
</dbReference>
<sequence length="242" mass="26032">MTVAETDALPNLRDLGGLPLHDGLQTRSGVLYRSALPVDGDATPTGVAEWPVQTVVDLRSPREQATRAHPFDSADTVVHRIALMSDREVARPDPNFRLADLYLRVLDRAGAQLAEILDVAATAPGPILLHCAAGKDRTGIAVAMLLRVAGVGAAEVVDDYTATNDHMDAVLARITRFAPELGRVHPTNRDLVGAPPEAIQGVLDTWDAEPGGVRTWLLQRGATEDALERWTARFTENGDTRG</sequence>
<dbReference type="GO" id="GO:0004721">
    <property type="term" value="F:phosphoprotein phosphatase activity"/>
    <property type="evidence" value="ECO:0007669"/>
    <property type="project" value="InterPro"/>
</dbReference>
<dbReference type="PANTHER" id="PTHR31126">
    <property type="entry name" value="TYROSINE-PROTEIN PHOSPHATASE"/>
    <property type="match status" value="1"/>
</dbReference>
<evidence type="ECO:0000256" key="1">
    <source>
        <dbReference type="ARBA" id="ARBA00009580"/>
    </source>
</evidence>
<organism evidence="3 4">
    <name type="scientific">Rhodococcus oxybenzonivorans</name>
    <dbReference type="NCBI Taxonomy" id="1990687"/>
    <lineage>
        <taxon>Bacteria</taxon>
        <taxon>Bacillati</taxon>
        <taxon>Actinomycetota</taxon>
        <taxon>Actinomycetes</taxon>
        <taxon>Mycobacteriales</taxon>
        <taxon>Nocardiaceae</taxon>
        <taxon>Rhodococcus</taxon>
    </lineage>
</organism>
<keyword evidence="4" id="KW-1185">Reference proteome</keyword>
<comment type="similarity">
    <text evidence="1">Belongs to the protein-tyrosine phosphatase family.</text>
</comment>
<protein>
    <submittedName>
        <fullName evidence="3">Protein tyrosine phosphatase</fullName>
    </submittedName>
</protein>
<gene>
    <name evidence="3" type="ORF">CBI38_01360</name>
</gene>
<dbReference type="InterPro" id="IPR000387">
    <property type="entry name" value="Tyr_Pase_dom"/>
</dbReference>
<dbReference type="RefSeq" id="WP_109325752.1">
    <property type="nucleotide sequence ID" value="NZ_CP021354.1"/>
</dbReference>
<dbReference type="AlphaFoldDB" id="A0A2S2BPB7"/>
<dbReference type="Pfam" id="PF13350">
    <property type="entry name" value="Y_phosphatase3"/>
    <property type="match status" value="1"/>
</dbReference>
<accession>A0A2S2BPB7</accession>
<dbReference type="Proteomes" id="UP000245711">
    <property type="component" value="Chromosome"/>
</dbReference>
<name>A0A2S2BPB7_9NOCA</name>